<dbReference type="Pfam" id="PF08486">
    <property type="entry name" value="SpoIID"/>
    <property type="match status" value="1"/>
</dbReference>
<evidence type="ECO:0000259" key="3">
    <source>
        <dbReference type="Pfam" id="PF08486"/>
    </source>
</evidence>
<protein>
    <recommendedName>
        <fullName evidence="3">Sporulation stage II protein D amidase enhancer LytB N-terminal domain-containing protein</fullName>
    </recommendedName>
</protein>
<organism evidence="4 5">
    <name type="scientific">Candidatus Roizmanbacteria bacterium CG07_land_8_20_14_0_80_34_15</name>
    <dbReference type="NCBI Taxonomy" id="1974849"/>
    <lineage>
        <taxon>Bacteria</taxon>
        <taxon>Candidatus Roizmaniibacteriota</taxon>
    </lineage>
</organism>
<dbReference type="AlphaFoldDB" id="A0A2M6YU12"/>
<proteinExistence type="predicted"/>
<feature type="coiled-coil region" evidence="1">
    <location>
        <begin position="26"/>
        <end position="74"/>
    </location>
</feature>
<evidence type="ECO:0000313" key="4">
    <source>
        <dbReference type="EMBL" id="PIU36922.1"/>
    </source>
</evidence>
<sequence>MKKFFLKALLLIIFLLFFLSVRADEIDDINNAINSLKKDLSSKEVNYQSLNTKLKEIKNKIGTLEQEIGKKEVEVKKGEQALTYQKELLNERAKSYYKNVNKNSTLFLSVLVADDLSTSLRKIFYQKSIVDEDKKMIIKIVLYVKNLEEIKKNLVIEKFGLAGLKAEVDKQSQIVAGQISQTKTQITELTVKQQQLVAAKQSALASAAGRSADTQTSGGACGATQIPYPSTIRVKFPDGHIEAMSFEDQYLKGLGEMPRAWSSVNNYQEAFKSQVVAARSYALFKMVRSSCRDFDVFSTTADQVYSGNTGDGNWNNTVNDTKGQFLQNGGNVIIAYYSGNSGGHTLSPNEAWNGGGDYPSGVNDMGGDGKANGDLDARCIGTLRWEYHYNIGRDGKIQYNDTCGGDISNNNSPMTNEEVEDIVDATTWAIRNGSVPDKSHDQIKGEIGGDVVGSIQSISASIADDKYTNNVHVVGSNRTIDFSGKDAQTFRLVFNIRSPGNFLILSTAYGVQYVKFDILSSSDAHGTQGQGWYFYTYGYGHRIGLDQEGALGMASQGKNYTEILSHYYQGSSLTSKDYSGQVQ</sequence>
<feature type="domain" description="Sporulation stage II protein D amidase enhancer LytB N-terminal" evidence="3">
    <location>
        <begin position="243"/>
        <end position="326"/>
    </location>
</feature>
<evidence type="ECO:0000313" key="5">
    <source>
        <dbReference type="Proteomes" id="UP000230184"/>
    </source>
</evidence>
<dbReference type="Gene3D" id="6.10.250.3150">
    <property type="match status" value="1"/>
</dbReference>
<accession>A0A2M6YU12</accession>
<feature type="signal peptide" evidence="2">
    <location>
        <begin position="1"/>
        <end position="23"/>
    </location>
</feature>
<keyword evidence="1" id="KW-0175">Coiled coil</keyword>
<evidence type="ECO:0000256" key="2">
    <source>
        <dbReference type="SAM" id="SignalP"/>
    </source>
</evidence>
<reference evidence="5" key="1">
    <citation type="submission" date="2017-09" db="EMBL/GenBank/DDBJ databases">
        <title>Depth-based differentiation of microbial function through sediment-hosted aquifers and enrichment of novel symbionts in the deep terrestrial subsurface.</title>
        <authorList>
            <person name="Probst A.J."/>
            <person name="Ladd B."/>
            <person name="Jarett J.K."/>
            <person name="Geller-Mcgrath D.E."/>
            <person name="Sieber C.M.K."/>
            <person name="Emerson J.B."/>
            <person name="Anantharaman K."/>
            <person name="Thomas B.C."/>
            <person name="Malmstrom R."/>
            <person name="Stieglmeier M."/>
            <person name="Klingl A."/>
            <person name="Woyke T."/>
            <person name="Ryan C.M."/>
            <person name="Banfield J.F."/>
        </authorList>
    </citation>
    <scope>NUCLEOTIDE SEQUENCE [LARGE SCALE GENOMIC DNA]</scope>
</reference>
<dbReference type="InterPro" id="IPR013693">
    <property type="entry name" value="SpoIID/LytB_N"/>
</dbReference>
<dbReference type="Proteomes" id="UP000230184">
    <property type="component" value="Unassembled WGS sequence"/>
</dbReference>
<comment type="caution">
    <text evidence="4">The sequence shown here is derived from an EMBL/GenBank/DDBJ whole genome shotgun (WGS) entry which is preliminary data.</text>
</comment>
<dbReference type="EMBL" id="PEWY01000102">
    <property type="protein sequence ID" value="PIU36922.1"/>
    <property type="molecule type" value="Genomic_DNA"/>
</dbReference>
<feature type="chain" id="PRO_5014798795" description="Sporulation stage II protein D amidase enhancer LytB N-terminal domain-containing protein" evidence="2">
    <location>
        <begin position="24"/>
        <end position="583"/>
    </location>
</feature>
<evidence type="ECO:0000256" key="1">
    <source>
        <dbReference type="SAM" id="Coils"/>
    </source>
</evidence>
<name>A0A2M6YU12_9BACT</name>
<keyword evidence="2" id="KW-0732">Signal</keyword>
<gene>
    <name evidence="4" type="ORF">COT02_03505</name>
</gene>